<evidence type="ECO:0000256" key="3">
    <source>
        <dbReference type="ARBA" id="ARBA00010332"/>
    </source>
</evidence>
<dbReference type="GO" id="GO:0006355">
    <property type="term" value="P:regulation of DNA-templated transcription"/>
    <property type="evidence" value="ECO:0007669"/>
    <property type="project" value="InterPro"/>
</dbReference>
<dbReference type="InterPro" id="IPR005051">
    <property type="entry name" value="Herpes_UL46"/>
</dbReference>
<evidence type="ECO:0000313" key="12">
    <source>
        <dbReference type="Proteomes" id="UP000124840"/>
    </source>
</evidence>
<gene>
    <name evidence="11" type="primary">UL46</name>
    <name evidence="11" type="ORF">ILTVK317_ORF11</name>
</gene>
<evidence type="ECO:0000256" key="1">
    <source>
        <dbReference type="ARBA" id="ARBA00004535"/>
    </source>
</evidence>
<dbReference type="Pfam" id="PF03387">
    <property type="entry name" value="Herpes_UL46"/>
    <property type="match status" value="1"/>
</dbReference>
<proteinExistence type="inferred from homology"/>
<keyword evidence="6" id="KW-1043">Host membrane</keyword>
<feature type="region of interest" description="Disordered" evidence="10">
    <location>
        <begin position="477"/>
        <end position="533"/>
    </location>
</feature>
<name>A0A0K0K5Y7_ILTV</name>
<evidence type="ECO:0000256" key="7">
    <source>
        <dbReference type="ARBA" id="ARBA00023015"/>
    </source>
</evidence>
<dbReference type="GO" id="GO:0033644">
    <property type="term" value="C:host cell membrane"/>
    <property type="evidence" value="ECO:0007669"/>
    <property type="project" value="UniProtKB-SubCell"/>
</dbReference>
<evidence type="ECO:0000256" key="5">
    <source>
        <dbReference type="ARBA" id="ARBA00022844"/>
    </source>
</evidence>
<organism evidence="11 12">
    <name type="scientific">Infectious laryngotracheitis virus</name>
    <name type="common">ILTV</name>
    <name type="synonym">Gallid herpesvirus 1</name>
    <dbReference type="NCBI Taxonomy" id="10386"/>
    <lineage>
        <taxon>Viruses</taxon>
        <taxon>Duplodnaviria</taxon>
        <taxon>Heunggongvirae</taxon>
        <taxon>Peploviricota</taxon>
        <taxon>Herviviricetes</taxon>
        <taxon>Herpesvirales</taxon>
        <taxon>Orthoherpesviridae</taxon>
        <taxon>Alphaherpesvirinae</taxon>
        <taxon>Iltovirus</taxon>
        <taxon>Iltovirus gallidalpha1</taxon>
    </lineage>
</organism>
<evidence type="ECO:0000256" key="6">
    <source>
        <dbReference type="ARBA" id="ARBA00022870"/>
    </source>
</evidence>
<keyword evidence="5" id="KW-0946">Virion</keyword>
<reference evidence="12" key="1">
    <citation type="submission" date="2012-08" db="EMBL/GenBank/DDBJ databases">
        <authorList>
            <person name="Xu Y.-L."/>
            <person name="He P."/>
            <person name="Zhang L."/>
            <person name="Dong S.-L."/>
            <person name="Li F."/>
        </authorList>
    </citation>
    <scope>NUCLEOTIDE SEQUENCE [LARGE SCALE GENOMIC DNA]</scope>
</reference>
<comment type="subcellular location">
    <subcellularLocation>
        <location evidence="2">Host membrane</location>
    </subcellularLocation>
    <subcellularLocation>
        <location evidence="1">Virion tegument</location>
    </subcellularLocation>
</comment>
<keyword evidence="4" id="KW-0920">Virion tegument</keyword>
<organismHost>
    <name type="scientific">Gallus gallus</name>
    <name type="common">Chicken</name>
    <dbReference type="NCBI Taxonomy" id="9031"/>
</organismHost>
<evidence type="ECO:0000256" key="2">
    <source>
        <dbReference type="ARBA" id="ARBA00004551"/>
    </source>
</evidence>
<dbReference type="EMBL" id="JX458824">
    <property type="protein sequence ID" value="AGN48323.1"/>
    <property type="molecule type" value="Genomic_DNA"/>
</dbReference>
<evidence type="ECO:0000256" key="10">
    <source>
        <dbReference type="SAM" id="MobiDB-lite"/>
    </source>
</evidence>
<evidence type="ECO:0000256" key="4">
    <source>
        <dbReference type="ARBA" id="ARBA00022580"/>
    </source>
</evidence>
<keyword evidence="8" id="KW-0472">Membrane</keyword>
<feature type="compositionally biased region" description="Polar residues" evidence="10">
    <location>
        <begin position="477"/>
        <end position="506"/>
    </location>
</feature>
<evidence type="ECO:0000256" key="9">
    <source>
        <dbReference type="ARBA" id="ARBA00023163"/>
    </source>
</evidence>
<comment type="similarity">
    <text evidence="3">Belongs to the herpesviridae HHV-1 VP11/12 protein family.</text>
</comment>
<evidence type="ECO:0000313" key="11">
    <source>
        <dbReference type="EMBL" id="AGN48323.1"/>
    </source>
</evidence>
<dbReference type="Proteomes" id="UP000124840">
    <property type="component" value="Segment"/>
</dbReference>
<protein>
    <submittedName>
        <fullName evidence="11">Tegument protein VP11/12</fullName>
    </submittedName>
</protein>
<keyword evidence="9" id="KW-0804">Transcription</keyword>
<keyword evidence="7" id="KW-0805">Transcription regulation</keyword>
<accession>A0A0K0K5Y7</accession>
<dbReference type="GO" id="GO:0019033">
    <property type="term" value="C:viral tegument"/>
    <property type="evidence" value="ECO:0007669"/>
    <property type="project" value="UniProtKB-SubCell"/>
</dbReference>
<sequence>MTAQAIKQMDWPDNIIAAMAEGDGFEERLRAKARCHQMKRTPIGLLQVILDGARKIDPKRILDNSSPSDLAVLAERELPSSLLGPAREEYLKFGDKKLPDNFISRTVSNDTTDEYRRNLDEAFKLFIARRGVTEKCVARMLRHLYAKRLSVVLDLDVPFGEKINKALSADDQDFVLKLYYWVFPDKVSAPRLKEPEMQAYLASVTYLSCTFKFIEGYAYYMRPPGPELHSTETTARLAALLVYVRSMYCKLASLFDAIDAAVLRSKFNRGASAQALTGIYGYTRNGKGTIMSRYSSEAMSDEIMSVCRTGSDTLIESLRKALGRLTYLIARWELISVEKKRDAKEAVTVALALSGLVSGHLGYLLNLISMAYVFWLPGHYLNMRLILALSSRELLSHLLATNPSSLREVASCPKILFYQSVEEWRGQERGTQIWLDYVTVRAWLDYIDTGIPTIRSEETNASINEISEYLEQRRSASPTESFLSSDGPPNSSAASLPPTQGSMQTQNRRRERRSNSVVIRKPSRSAHSKSNTIPVFQETTISYSAPNSPADHYVVMN</sequence>
<evidence type="ECO:0000256" key="8">
    <source>
        <dbReference type="ARBA" id="ARBA00023136"/>
    </source>
</evidence>